<dbReference type="AlphaFoldDB" id="A0A1E3QGB5"/>
<organism evidence="1 2">
    <name type="scientific">Lipomyces starkeyi NRRL Y-11557</name>
    <dbReference type="NCBI Taxonomy" id="675824"/>
    <lineage>
        <taxon>Eukaryota</taxon>
        <taxon>Fungi</taxon>
        <taxon>Dikarya</taxon>
        <taxon>Ascomycota</taxon>
        <taxon>Saccharomycotina</taxon>
        <taxon>Lipomycetes</taxon>
        <taxon>Lipomycetales</taxon>
        <taxon>Lipomycetaceae</taxon>
        <taxon>Lipomyces</taxon>
    </lineage>
</organism>
<proteinExistence type="predicted"/>
<feature type="non-terminal residue" evidence="1">
    <location>
        <position position="117"/>
    </location>
</feature>
<dbReference type="Proteomes" id="UP000094385">
    <property type="component" value="Unassembled WGS sequence"/>
</dbReference>
<dbReference type="OrthoDB" id="2662702at2759"/>
<protein>
    <submittedName>
        <fullName evidence="1">Uncharacterized protein</fullName>
    </submittedName>
</protein>
<dbReference type="EMBL" id="KV454290">
    <property type="protein sequence ID" value="ODQ76027.1"/>
    <property type="molecule type" value="Genomic_DNA"/>
</dbReference>
<evidence type="ECO:0000313" key="1">
    <source>
        <dbReference type="EMBL" id="ODQ76027.1"/>
    </source>
</evidence>
<gene>
    <name evidence="1" type="ORF">LIPSTDRAFT_68743</name>
</gene>
<sequence length="117" mass="13535">MSLVTGDWLTLEDILRALKSGTANEAYTVCDSLESGDQETFGTQQPLARLRILAVWISRSSQRRKQWKRICTLMNLATKYIEYDVDTRWNSTFRMLEDALNAQPQVDEFFARIRKAA</sequence>
<keyword evidence="2" id="KW-1185">Reference proteome</keyword>
<dbReference type="SUPFAM" id="SSF53098">
    <property type="entry name" value="Ribonuclease H-like"/>
    <property type="match status" value="1"/>
</dbReference>
<accession>A0A1E3QGB5</accession>
<name>A0A1E3QGB5_LIPST</name>
<evidence type="ECO:0000313" key="2">
    <source>
        <dbReference type="Proteomes" id="UP000094385"/>
    </source>
</evidence>
<reference evidence="1 2" key="1">
    <citation type="journal article" date="2016" name="Proc. Natl. Acad. Sci. U.S.A.">
        <title>Comparative genomics of biotechnologically important yeasts.</title>
        <authorList>
            <person name="Riley R."/>
            <person name="Haridas S."/>
            <person name="Wolfe K.H."/>
            <person name="Lopes M.R."/>
            <person name="Hittinger C.T."/>
            <person name="Goeker M."/>
            <person name="Salamov A.A."/>
            <person name="Wisecaver J.H."/>
            <person name="Long T.M."/>
            <person name="Calvey C.H."/>
            <person name="Aerts A.L."/>
            <person name="Barry K.W."/>
            <person name="Choi C."/>
            <person name="Clum A."/>
            <person name="Coughlan A.Y."/>
            <person name="Deshpande S."/>
            <person name="Douglass A.P."/>
            <person name="Hanson S.J."/>
            <person name="Klenk H.-P."/>
            <person name="LaButti K.M."/>
            <person name="Lapidus A."/>
            <person name="Lindquist E.A."/>
            <person name="Lipzen A.M."/>
            <person name="Meier-Kolthoff J.P."/>
            <person name="Ohm R.A."/>
            <person name="Otillar R.P."/>
            <person name="Pangilinan J.L."/>
            <person name="Peng Y."/>
            <person name="Rokas A."/>
            <person name="Rosa C.A."/>
            <person name="Scheuner C."/>
            <person name="Sibirny A.A."/>
            <person name="Slot J.C."/>
            <person name="Stielow J.B."/>
            <person name="Sun H."/>
            <person name="Kurtzman C.P."/>
            <person name="Blackwell M."/>
            <person name="Grigoriev I.V."/>
            <person name="Jeffries T.W."/>
        </authorList>
    </citation>
    <scope>NUCLEOTIDE SEQUENCE [LARGE SCALE GENOMIC DNA]</scope>
    <source>
        <strain evidence="1 2">NRRL Y-11557</strain>
    </source>
</reference>
<dbReference type="InterPro" id="IPR012337">
    <property type="entry name" value="RNaseH-like_sf"/>
</dbReference>
<dbReference type="STRING" id="675824.A0A1E3QGB5"/>